<dbReference type="SUPFAM" id="SSF48334">
    <property type="entry name" value="DNA repair protein MutS, domain III"/>
    <property type="match status" value="1"/>
</dbReference>
<evidence type="ECO:0000256" key="3">
    <source>
        <dbReference type="ARBA" id="ARBA00022741"/>
    </source>
</evidence>
<dbReference type="FunFam" id="3.40.50.300:FF:000870">
    <property type="entry name" value="MutS protein homolog 4"/>
    <property type="match status" value="1"/>
</dbReference>
<evidence type="ECO:0000256" key="10">
    <source>
        <dbReference type="RuleBase" id="RU003756"/>
    </source>
</evidence>
<dbReference type="InterPro" id="IPR027417">
    <property type="entry name" value="P-loop_NTPase"/>
</dbReference>
<dbReference type="InterPro" id="IPR016151">
    <property type="entry name" value="DNA_mismatch_repair_MutS_N"/>
</dbReference>
<dbReference type="InterPro" id="IPR007695">
    <property type="entry name" value="DNA_mismatch_repair_MutS-lik_N"/>
</dbReference>
<dbReference type="Gene3D" id="6.10.140.430">
    <property type="match status" value="1"/>
</dbReference>
<dbReference type="PANTHER" id="PTHR11361">
    <property type="entry name" value="DNA MISMATCH REPAIR PROTEIN MUTS FAMILY MEMBER"/>
    <property type="match status" value="1"/>
</dbReference>
<accession>A0A8J7QBR7</accession>
<dbReference type="InterPro" id="IPR045076">
    <property type="entry name" value="MutS"/>
</dbReference>
<evidence type="ECO:0000256" key="2">
    <source>
        <dbReference type="ARBA" id="ARBA00021982"/>
    </source>
</evidence>
<dbReference type="AlphaFoldDB" id="A0A8J7QBR7"/>
<dbReference type="Pfam" id="PF05192">
    <property type="entry name" value="MutS_III"/>
    <property type="match status" value="1"/>
</dbReference>
<organism evidence="12 13">
    <name type="scientific">Acanthopleuribacter pedis</name>
    <dbReference type="NCBI Taxonomy" id="442870"/>
    <lineage>
        <taxon>Bacteria</taxon>
        <taxon>Pseudomonadati</taxon>
        <taxon>Acidobacteriota</taxon>
        <taxon>Holophagae</taxon>
        <taxon>Acanthopleuribacterales</taxon>
        <taxon>Acanthopleuribacteraceae</taxon>
        <taxon>Acanthopleuribacter</taxon>
    </lineage>
</organism>
<dbReference type="EMBL" id="JAFREP010000025">
    <property type="protein sequence ID" value="MBO1321537.1"/>
    <property type="molecule type" value="Genomic_DNA"/>
</dbReference>
<reference evidence="12" key="1">
    <citation type="submission" date="2021-03" db="EMBL/GenBank/DDBJ databases">
        <authorList>
            <person name="Wang G."/>
        </authorList>
    </citation>
    <scope>NUCLEOTIDE SEQUENCE</scope>
    <source>
        <strain evidence="12">KCTC 12899</strain>
    </source>
</reference>
<dbReference type="SUPFAM" id="SSF53150">
    <property type="entry name" value="DNA repair protein MutS, domain II"/>
    <property type="match status" value="1"/>
</dbReference>
<dbReference type="InterPro" id="IPR000432">
    <property type="entry name" value="DNA_mismatch_repair_MutS_C"/>
</dbReference>
<dbReference type="InterPro" id="IPR007696">
    <property type="entry name" value="DNA_mismatch_repair_MutS_core"/>
</dbReference>
<dbReference type="Proteomes" id="UP000664417">
    <property type="component" value="Unassembled WGS sequence"/>
</dbReference>
<evidence type="ECO:0000259" key="11">
    <source>
        <dbReference type="PROSITE" id="PS00486"/>
    </source>
</evidence>
<dbReference type="SMART" id="SM00533">
    <property type="entry name" value="MUTSd"/>
    <property type="match status" value="1"/>
</dbReference>
<dbReference type="GO" id="GO:0003684">
    <property type="term" value="F:damaged DNA binding"/>
    <property type="evidence" value="ECO:0007669"/>
    <property type="project" value="UniProtKB-UniRule"/>
</dbReference>
<evidence type="ECO:0000256" key="1">
    <source>
        <dbReference type="ARBA" id="ARBA00006271"/>
    </source>
</evidence>
<evidence type="ECO:0000256" key="8">
    <source>
        <dbReference type="ARBA" id="ARBA00024647"/>
    </source>
</evidence>
<proteinExistence type="inferred from homology"/>
<name>A0A8J7QBR7_9BACT</name>
<dbReference type="PANTHER" id="PTHR11361:SF34">
    <property type="entry name" value="DNA MISMATCH REPAIR PROTEIN MSH1, MITOCHONDRIAL"/>
    <property type="match status" value="1"/>
</dbReference>
<dbReference type="CDD" id="cd03284">
    <property type="entry name" value="ABC_MutS1"/>
    <property type="match status" value="1"/>
</dbReference>
<dbReference type="Pfam" id="PF01624">
    <property type="entry name" value="MutS_I"/>
    <property type="match status" value="1"/>
</dbReference>
<dbReference type="NCBIfam" id="TIGR01070">
    <property type="entry name" value="mutS1"/>
    <property type="match status" value="1"/>
</dbReference>
<comment type="function">
    <text evidence="8 9">This protein is involved in the repair of mismatches in DNA. It is possible that it carries out the mismatch recognition step. This protein has a weak ATPase activity.</text>
</comment>
<dbReference type="InterPro" id="IPR005748">
    <property type="entry name" value="DNA_mismatch_repair_MutS"/>
</dbReference>
<dbReference type="Gene3D" id="3.30.420.110">
    <property type="entry name" value="MutS, connector domain"/>
    <property type="match status" value="1"/>
</dbReference>
<dbReference type="Pfam" id="PF05190">
    <property type="entry name" value="MutS_IV"/>
    <property type="match status" value="1"/>
</dbReference>
<protein>
    <recommendedName>
        <fullName evidence="2 9">DNA mismatch repair protein MutS</fullName>
    </recommendedName>
</protein>
<comment type="similarity">
    <text evidence="1 9 10">Belongs to the DNA mismatch repair MutS family.</text>
</comment>
<evidence type="ECO:0000256" key="4">
    <source>
        <dbReference type="ARBA" id="ARBA00022763"/>
    </source>
</evidence>
<evidence type="ECO:0000256" key="5">
    <source>
        <dbReference type="ARBA" id="ARBA00022840"/>
    </source>
</evidence>
<keyword evidence="6 9" id="KW-0238">DNA-binding</keyword>
<keyword evidence="3 9" id="KW-0547">Nucleotide-binding</keyword>
<evidence type="ECO:0000256" key="7">
    <source>
        <dbReference type="ARBA" id="ARBA00023204"/>
    </source>
</evidence>
<feature type="binding site" evidence="9">
    <location>
        <begin position="636"/>
        <end position="643"/>
    </location>
    <ligand>
        <name>ATP</name>
        <dbReference type="ChEBI" id="CHEBI:30616"/>
    </ligand>
</feature>
<dbReference type="FunFam" id="3.40.1170.10:FF:000001">
    <property type="entry name" value="DNA mismatch repair protein MutS"/>
    <property type="match status" value="1"/>
</dbReference>
<evidence type="ECO:0000256" key="6">
    <source>
        <dbReference type="ARBA" id="ARBA00023125"/>
    </source>
</evidence>
<dbReference type="Pfam" id="PF00488">
    <property type="entry name" value="MutS_V"/>
    <property type="match status" value="1"/>
</dbReference>
<evidence type="ECO:0000256" key="9">
    <source>
        <dbReference type="HAMAP-Rule" id="MF_00096"/>
    </source>
</evidence>
<dbReference type="RefSeq" id="WP_207861511.1">
    <property type="nucleotide sequence ID" value="NZ_JAFREP010000025.1"/>
</dbReference>
<dbReference type="InterPro" id="IPR007860">
    <property type="entry name" value="DNA_mmatch_repair_MutS_con_dom"/>
</dbReference>
<dbReference type="InterPro" id="IPR007861">
    <property type="entry name" value="DNA_mismatch_repair_MutS_clamp"/>
</dbReference>
<dbReference type="GO" id="GO:0030983">
    <property type="term" value="F:mismatched DNA binding"/>
    <property type="evidence" value="ECO:0007669"/>
    <property type="project" value="InterPro"/>
</dbReference>
<evidence type="ECO:0000313" key="13">
    <source>
        <dbReference type="Proteomes" id="UP000664417"/>
    </source>
</evidence>
<dbReference type="PROSITE" id="PS00486">
    <property type="entry name" value="DNA_MISMATCH_REPAIR_2"/>
    <property type="match status" value="1"/>
</dbReference>
<dbReference type="NCBIfam" id="NF003810">
    <property type="entry name" value="PRK05399.1"/>
    <property type="match status" value="1"/>
</dbReference>
<dbReference type="PIRSF" id="PIRSF037677">
    <property type="entry name" value="DNA_mis_repair_Msh6"/>
    <property type="match status" value="1"/>
</dbReference>
<keyword evidence="5 9" id="KW-0067">ATP-binding</keyword>
<gene>
    <name evidence="9 12" type="primary">mutS</name>
    <name evidence="12" type="ORF">J3U88_23865</name>
</gene>
<dbReference type="HAMAP" id="MF_00096">
    <property type="entry name" value="MutS"/>
    <property type="match status" value="1"/>
</dbReference>
<dbReference type="GO" id="GO:0140664">
    <property type="term" value="F:ATP-dependent DNA damage sensor activity"/>
    <property type="evidence" value="ECO:0007669"/>
    <property type="project" value="InterPro"/>
</dbReference>
<dbReference type="Pfam" id="PF05188">
    <property type="entry name" value="MutS_II"/>
    <property type="match status" value="1"/>
</dbReference>
<dbReference type="Gene3D" id="3.40.50.300">
    <property type="entry name" value="P-loop containing nucleotide triphosphate hydrolases"/>
    <property type="match status" value="1"/>
</dbReference>
<dbReference type="SMART" id="SM00534">
    <property type="entry name" value="MUTSac"/>
    <property type="match status" value="1"/>
</dbReference>
<dbReference type="GO" id="GO:0005524">
    <property type="term" value="F:ATP binding"/>
    <property type="evidence" value="ECO:0007669"/>
    <property type="project" value="UniProtKB-UniRule"/>
</dbReference>
<dbReference type="SUPFAM" id="SSF52540">
    <property type="entry name" value="P-loop containing nucleoside triphosphate hydrolases"/>
    <property type="match status" value="1"/>
</dbReference>
<feature type="domain" description="DNA mismatch repair proteins mutS family" evidence="11">
    <location>
        <begin position="710"/>
        <end position="726"/>
    </location>
</feature>
<evidence type="ECO:0000313" key="12">
    <source>
        <dbReference type="EMBL" id="MBO1321537.1"/>
    </source>
</evidence>
<dbReference type="GO" id="GO:0006298">
    <property type="term" value="P:mismatch repair"/>
    <property type="evidence" value="ECO:0007669"/>
    <property type="project" value="UniProtKB-UniRule"/>
</dbReference>
<dbReference type="InterPro" id="IPR036187">
    <property type="entry name" value="DNA_mismatch_repair_MutS_sf"/>
</dbReference>
<comment type="caution">
    <text evidence="12">The sequence shown here is derived from an EMBL/GenBank/DDBJ whole genome shotgun (WGS) entry which is preliminary data.</text>
</comment>
<dbReference type="InterPro" id="IPR036678">
    <property type="entry name" value="MutS_con_dom_sf"/>
</dbReference>
<sequence length="890" mass="99547">MTKAAGAGKKRGANKKDGAKMTPMMAQYHAIKKEYPREILFFRMGDFYEMMFDDAIKAAGLLGITLTKRGRGTASEAPMCGIPHHAAENYIAKLIKLGQRVAVCDQVSDPKDGKGIVQREVTRVVTPGTVLDENCMEGKEFQYLAAILDEGDRLGVAFMEFSTGRFEVSQLEGEQAYLQLMDLLTAKDPAELLVRETDDLERIDPGFLKERCVTPIDDWYFGKDYARQQLLDHFETLTLDGYGLEPLDLATRTAGAALSYIYQTQKSKASHLQSLKVLNQSAYMVLDGTTQRNLELTRSLFDGNRTESLLGQIDMCRTVMGSRLLKEWILQPLTDVAEIVARQTYVTSFVTGTIPRTEMRAVLGGVPDLDRQVSRLAMGNINPRDLLGIAEALGKIPDIVNQLDEVVPDRYGLDDDLFSALWGMHEHILKSLPDEPPSHMRDGGYMADGVDAELDELRTLRRDSRAILAQIEAREREVTGIPKLKVQYNKVFGYYIEVGKVHTAKVPEHYVRKQTLVNSERYITGELKEYETKILGAEEKILEIEARLYSELLRHCQDRINHLRTWSRTVAQIDLHAALAELAVQRNYCRPNMSDSDELEIIDGRHPVVESLSEEPFIANDTFLNNREDRVLIITGPNMGGKSTYLRQVALITLMAQMGSYVPASKADIGVVDRIFTRVGASDHLARGQSTFMVEMTETANILNHAGPRSLIIMDEIGRGTSTFDGLSIAWAVAEYLHDKERIGAKTLFATHYHEMTDLEKLCEGVTNLHITVKEWKNKIVFLRRIERGAADQSYGIHVAQLAGLPGEVVRRGREILSNLEKNELDTTGKPRLAAAKKPDPAAAAQAAPLQLSLFGPEPSPVLDALRALEVDELTPRKALDLLFEWKSMV</sequence>
<dbReference type="GO" id="GO:0005829">
    <property type="term" value="C:cytosol"/>
    <property type="evidence" value="ECO:0007669"/>
    <property type="project" value="TreeGrafter"/>
</dbReference>
<keyword evidence="4 9" id="KW-0227">DNA damage</keyword>
<keyword evidence="13" id="KW-1185">Reference proteome</keyword>
<dbReference type="InterPro" id="IPR017261">
    <property type="entry name" value="DNA_mismatch_repair_MutS/MSH"/>
</dbReference>
<dbReference type="Gene3D" id="1.10.1420.10">
    <property type="match status" value="2"/>
</dbReference>
<dbReference type="Gene3D" id="3.40.1170.10">
    <property type="entry name" value="DNA repair protein MutS, domain I"/>
    <property type="match status" value="1"/>
</dbReference>
<dbReference type="SUPFAM" id="SSF55271">
    <property type="entry name" value="DNA repair protein MutS, domain I"/>
    <property type="match status" value="1"/>
</dbReference>
<keyword evidence="7 9" id="KW-0234">DNA repair</keyword>